<comment type="caution">
    <text evidence="2">The sequence shown here is derived from an EMBL/GenBank/DDBJ whole genome shotgun (WGS) entry which is preliminary data.</text>
</comment>
<dbReference type="Proteomes" id="UP000469346">
    <property type="component" value="Unassembled WGS sequence"/>
</dbReference>
<dbReference type="RefSeq" id="WP_163299456.1">
    <property type="nucleotide sequence ID" value="NZ_JAAGRR010000154.1"/>
</dbReference>
<name>A0A6N9TTC2_DISTH</name>
<evidence type="ECO:0000259" key="1">
    <source>
        <dbReference type="Pfam" id="PF04296"/>
    </source>
</evidence>
<evidence type="ECO:0000313" key="3">
    <source>
        <dbReference type="Proteomes" id="UP000469346"/>
    </source>
</evidence>
<reference evidence="2 3" key="1">
    <citation type="submission" date="2020-02" db="EMBL/GenBank/DDBJ databases">
        <title>Comparative genomics of sulfur disproportionating microorganisms.</title>
        <authorList>
            <person name="Ward L.M."/>
            <person name="Bertran E."/>
            <person name="Johnston D.T."/>
        </authorList>
    </citation>
    <scope>NUCLEOTIDE SEQUENCE [LARGE SCALE GENOMIC DNA]</scope>
    <source>
        <strain evidence="2 3">DSM 100025</strain>
    </source>
</reference>
<dbReference type="Pfam" id="PF04296">
    <property type="entry name" value="YlxR"/>
    <property type="match status" value="1"/>
</dbReference>
<sequence>MTAPTRTCIACGRKAEKNRLIRLVARDGRVCLDTRGTLPGRGAYVCAGGGCLERLARDRRGRLHRAFRGPVEPGDLVAAAEAQPAPRH</sequence>
<accession>A0A6N9TTC2</accession>
<dbReference type="InterPro" id="IPR007393">
    <property type="entry name" value="YlxR_dom"/>
</dbReference>
<evidence type="ECO:0000313" key="2">
    <source>
        <dbReference type="EMBL" id="NDY43343.1"/>
    </source>
</evidence>
<dbReference type="AlphaFoldDB" id="A0A6N9TTC2"/>
<dbReference type="Gene3D" id="3.30.1230.10">
    <property type="entry name" value="YlxR-like"/>
    <property type="match status" value="1"/>
</dbReference>
<dbReference type="SUPFAM" id="SSF64376">
    <property type="entry name" value="YlxR-like"/>
    <property type="match status" value="1"/>
</dbReference>
<proteinExistence type="predicted"/>
<gene>
    <name evidence="2" type="ORF">G3N55_10885</name>
</gene>
<dbReference type="InterPro" id="IPR035931">
    <property type="entry name" value="YlxR-like_sf"/>
</dbReference>
<organism evidence="2 3">
    <name type="scientific">Dissulfurirhabdus thermomarina</name>
    <dbReference type="NCBI Taxonomy" id="1765737"/>
    <lineage>
        <taxon>Bacteria</taxon>
        <taxon>Deltaproteobacteria</taxon>
        <taxon>Dissulfurirhabdaceae</taxon>
        <taxon>Dissulfurirhabdus</taxon>
    </lineage>
</organism>
<keyword evidence="3" id="KW-1185">Reference proteome</keyword>
<dbReference type="InterPro" id="IPR037465">
    <property type="entry name" value="YlxR"/>
</dbReference>
<dbReference type="PANTHER" id="PTHR34215">
    <property type="entry name" value="BLL0784 PROTEIN"/>
    <property type="match status" value="1"/>
</dbReference>
<protein>
    <submittedName>
        <fullName evidence="2">YlxR family protein</fullName>
    </submittedName>
</protein>
<feature type="domain" description="YlxR" evidence="1">
    <location>
        <begin position="6"/>
        <end position="72"/>
    </location>
</feature>
<dbReference type="PANTHER" id="PTHR34215:SF1">
    <property type="entry name" value="YLXR DOMAIN-CONTAINING PROTEIN"/>
    <property type="match status" value="1"/>
</dbReference>
<dbReference type="EMBL" id="JAAGRR010000154">
    <property type="protein sequence ID" value="NDY43343.1"/>
    <property type="molecule type" value="Genomic_DNA"/>
</dbReference>